<dbReference type="Gene3D" id="3.40.710.10">
    <property type="entry name" value="DD-peptidase/beta-lactamase superfamily"/>
    <property type="match status" value="1"/>
</dbReference>
<dbReference type="NCBIfam" id="TIGR00666">
    <property type="entry name" value="PBP4"/>
    <property type="match status" value="1"/>
</dbReference>
<comment type="caution">
    <text evidence="4">The sequence shown here is derived from an EMBL/GenBank/DDBJ whole genome shotgun (WGS) entry which is preliminary data.</text>
</comment>
<dbReference type="EMBL" id="JAFEUM010000013">
    <property type="protein sequence ID" value="MBM7038605.1"/>
    <property type="molecule type" value="Genomic_DNA"/>
</dbReference>
<dbReference type="InterPro" id="IPR000667">
    <property type="entry name" value="Peptidase_S13"/>
</dbReference>
<dbReference type="SUPFAM" id="SSF56601">
    <property type="entry name" value="beta-lactamase/transpeptidase-like"/>
    <property type="match status" value="1"/>
</dbReference>
<gene>
    <name evidence="4" type="primary">dacB</name>
    <name evidence="4" type="ORF">JQC93_19690</name>
</gene>
<keyword evidence="4" id="KW-0645">Protease</keyword>
<organism evidence="4 5">
    <name type="scientific">Vibrio ulleungensis</name>
    <dbReference type="NCBI Taxonomy" id="2807619"/>
    <lineage>
        <taxon>Bacteria</taxon>
        <taxon>Pseudomonadati</taxon>
        <taxon>Pseudomonadota</taxon>
        <taxon>Gammaproteobacteria</taxon>
        <taxon>Vibrionales</taxon>
        <taxon>Vibrionaceae</taxon>
        <taxon>Vibrio</taxon>
    </lineage>
</organism>
<dbReference type="InterPro" id="IPR012338">
    <property type="entry name" value="Beta-lactam/transpept-like"/>
</dbReference>
<feature type="signal peptide" evidence="3">
    <location>
        <begin position="1"/>
        <end position="19"/>
    </location>
</feature>
<dbReference type="Pfam" id="PF02113">
    <property type="entry name" value="Peptidase_S13"/>
    <property type="match status" value="1"/>
</dbReference>
<keyword evidence="2 4" id="KW-0378">Hydrolase</keyword>
<reference evidence="4 5" key="1">
    <citation type="submission" date="2021-02" db="EMBL/GenBank/DDBJ databases">
        <authorList>
            <person name="Park J.-S."/>
        </authorList>
    </citation>
    <scope>NUCLEOTIDE SEQUENCE [LARGE SCALE GENOMIC DNA]</scope>
    <source>
        <strain evidence="4 5">188UL20-2</strain>
    </source>
</reference>
<dbReference type="PANTHER" id="PTHR30023:SF0">
    <property type="entry name" value="PENICILLIN-SENSITIVE CARBOXYPEPTIDASE A"/>
    <property type="match status" value="1"/>
</dbReference>
<dbReference type="GO" id="GO:0009002">
    <property type="term" value="F:serine-type D-Ala-D-Ala carboxypeptidase activity"/>
    <property type="evidence" value="ECO:0007669"/>
    <property type="project" value="UniProtKB-EC"/>
</dbReference>
<sequence>MFKIFLTFFALLFSSSAWTAPFEGIEYLPAGSRAAIYVASEQGADIVYNSEQLLPPASTLKILTALTAKIELGDDFQFVTQLQKSDRDLFLSFSGDPRLARSDIKKLLQEYKTQHGNIIPGNLYIDDRQFTGYEKAPGWPWDNLGVCYSAPSSVVTLDDNCIQGSISSLATGQTRVYVPPHQPIEVSTDAITLTKDQQKIQHCDLELTTFGNTYRLAGCMAERSKPLPLKFAIQDTRSYVSATLRGLLSELNISLQGVIITRAKRDTPDELTLVAEHRSAPLTDLLKIMLQESDNLIADNVLKAVGRSYYQAPGSFSNGAAAMKAILEYHTKTNLDYAQFFDGSGLSRNNKITASQLAAVLEYVQLNDHTLNFIELLPKAGVDGTLKYRSSMRGDDIKGQLAAKSGSLFGSINMAGFSFDAQGEPSKWFVQLIADYHPPQSETPATPVEAPYTSFEKAFYRQLLAD</sequence>
<evidence type="ECO:0000313" key="5">
    <source>
        <dbReference type="Proteomes" id="UP000809621"/>
    </source>
</evidence>
<keyword evidence="5" id="KW-1185">Reference proteome</keyword>
<dbReference type="PANTHER" id="PTHR30023">
    <property type="entry name" value="D-ALANYL-D-ALANINE CARBOXYPEPTIDASE"/>
    <property type="match status" value="1"/>
</dbReference>
<protein>
    <submittedName>
        <fullName evidence="4">D-alanyl-D-alanine carboxypeptidase/D-alanyl-D-alanine-endopeptidase</fullName>
        <ecNumber evidence="4">3.4.16.4</ecNumber>
    </submittedName>
</protein>
<dbReference type="Gene3D" id="3.50.80.20">
    <property type="entry name" value="D-Ala-D-Ala carboxypeptidase C, peptidase S13"/>
    <property type="match status" value="1"/>
</dbReference>
<evidence type="ECO:0000256" key="1">
    <source>
        <dbReference type="ARBA" id="ARBA00006096"/>
    </source>
</evidence>
<dbReference type="RefSeq" id="WP_205160036.1">
    <property type="nucleotide sequence ID" value="NZ_JAFEUM010000013.1"/>
</dbReference>
<proteinExistence type="inferred from homology"/>
<dbReference type="PRINTS" id="PR00922">
    <property type="entry name" value="DADACBPTASE3"/>
</dbReference>
<dbReference type="Proteomes" id="UP000809621">
    <property type="component" value="Unassembled WGS sequence"/>
</dbReference>
<evidence type="ECO:0000256" key="3">
    <source>
        <dbReference type="SAM" id="SignalP"/>
    </source>
</evidence>
<keyword evidence="3" id="KW-0732">Signal</keyword>
<dbReference type="EC" id="3.4.16.4" evidence="4"/>
<accession>A0ABS2HM91</accession>
<evidence type="ECO:0000313" key="4">
    <source>
        <dbReference type="EMBL" id="MBM7038605.1"/>
    </source>
</evidence>
<keyword evidence="4" id="KW-0121">Carboxypeptidase</keyword>
<evidence type="ECO:0000256" key="2">
    <source>
        <dbReference type="ARBA" id="ARBA00022801"/>
    </source>
</evidence>
<name>A0ABS2HM91_9VIBR</name>
<feature type="chain" id="PRO_5046782303" evidence="3">
    <location>
        <begin position="20"/>
        <end position="466"/>
    </location>
</feature>
<comment type="similarity">
    <text evidence="1">Belongs to the peptidase S13 family.</text>
</comment>